<dbReference type="AlphaFoldDB" id="A0A368FT36"/>
<dbReference type="STRING" id="29170.A0A368FT36"/>
<sequence>MDDDAIKILDQIHEVLSTKAPEAVPLLDKFVSKFPSLSAEIVEAEKRPRSVVIYGVPEADSKLSATSRQAHTENFVSGILDALDVEMRPVELSRMGRTVCVTYPAKNVYVRKSMTTEEREEYRDAKNHA</sequence>
<dbReference type="EMBL" id="JOJR01000669">
    <property type="protein sequence ID" value="RCN35384.1"/>
    <property type="molecule type" value="Genomic_DNA"/>
</dbReference>
<accession>A0A368FT36</accession>
<name>A0A368FT36_ANCCA</name>
<evidence type="ECO:0000313" key="1">
    <source>
        <dbReference type="EMBL" id="RCN35384.1"/>
    </source>
</evidence>
<proteinExistence type="predicted"/>
<organism evidence="1 2">
    <name type="scientific">Ancylostoma caninum</name>
    <name type="common">Dog hookworm</name>
    <dbReference type="NCBI Taxonomy" id="29170"/>
    <lineage>
        <taxon>Eukaryota</taxon>
        <taxon>Metazoa</taxon>
        <taxon>Ecdysozoa</taxon>
        <taxon>Nematoda</taxon>
        <taxon>Chromadorea</taxon>
        <taxon>Rhabditida</taxon>
        <taxon>Rhabditina</taxon>
        <taxon>Rhabditomorpha</taxon>
        <taxon>Strongyloidea</taxon>
        <taxon>Ancylostomatidae</taxon>
        <taxon>Ancylostomatinae</taxon>
        <taxon>Ancylostoma</taxon>
    </lineage>
</organism>
<keyword evidence="2" id="KW-1185">Reference proteome</keyword>
<dbReference type="OrthoDB" id="5869388at2759"/>
<gene>
    <name evidence="1" type="ORF">ANCCAN_18751</name>
</gene>
<comment type="caution">
    <text evidence="1">The sequence shown here is derived from an EMBL/GenBank/DDBJ whole genome shotgun (WGS) entry which is preliminary data.</text>
</comment>
<protein>
    <submittedName>
        <fullName evidence="1">Uncharacterized protein</fullName>
    </submittedName>
</protein>
<evidence type="ECO:0000313" key="2">
    <source>
        <dbReference type="Proteomes" id="UP000252519"/>
    </source>
</evidence>
<dbReference type="Proteomes" id="UP000252519">
    <property type="component" value="Unassembled WGS sequence"/>
</dbReference>
<reference evidence="1 2" key="1">
    <citation type="submission" date="2014-10" db="EMBL/GenBank/DDBJ databases">
        <title>Draft genome of the hookworm Ancylostoma caninum.</title>
        <authorList>
            <person name="Mitreva M."/>
        </authorList>
    </citation>
    <scope>NUCLEOTIDE SEQUENCE [LARGE SCALE GENOMIC DNA]</scope>
    <source>
        <strain evidence="1 2">Baltimore</strain>
    </source>
</reference>